<protein>
    <submittedName>
        <fullName evidence="4">Coiled-coil domain containing 42</fullName>
    </submittedName>
</protein>
<dbReference type="PANTHER" id="PTHR21683">
    <property type="entry name" value="COILED-COIL DOMAIN-CONTAINING PROTEIN 42 LIKE-2-LIKE-RELATED"/>
    <property type="match status" value="1"/>
</dbReference>
<evidence type="ECO:0000256" key="2">
    <source>
        <dbReference type="SAM" id="Coils"/>
    </source>
</evidence>
<feature type="coiled-coil region" evidence="2">
    <location>
        <begin position="183"/>
        <end position="232"/>
    </location>
</feature>
<gene>
    <name evidence="4" type="primary">CCDC42</name>
</gene>
<dbReference type="InterPro" id="IPR051147">
    <property type="entry name" value="CFAP_domain-containing"/>
</dbReference>
<dbReference type="AlphaFoldDB" id="A0A8B9BJD4"/>
<dbReference type="PANTHER" id="PTHR21683:SF8">
    <property type="entry name" value="COILED-COIL DOMAIN-CONTAINING PROTEIN 42"/>
    <property type="match status" value="1"/>
</dbReference>
<dbReference type="Proteomes" id="UP000694426">
    <property type="component" value="Unplaced"/>
</dbReference>
<dbReference type="GO" id="GO:0007286">
    <property type="term" value="P:spermatid development"/>
    <property type="evidence" value="ECO:0007669"/>
    <property type="project" value="TreeGrafter"/>
</dbReference>
<reference evidence="4" key="2">
    <citation type="submission" date="2025-09" db="UniProtKB">
        <authorList>
            <consortium name="Ensembl"/>
        </authorList>
    </citation>
    <scope>IDENTIFICATION</scope>
</reference>
<evidence type="ECO:0000313" key="4">
    <source>
        <dbReference type="Ensembl" id="ENSABRP00000005204.1"/>
    </source>
</evidence>
<dbReference type="GeneTree" id="ENSGT00940000153110"/>
<evidence type="ECO:0000259" key="3">
    <source>
        <dbReference type="Pfam" id="PF13863"/>
    </source>
</evidence>
<dbReference type="InterPro" id="IPR025252">
    <property type="entry name" value="DUF4200"/>
</dbReference>
<dbReference type="GO" id="GO:0005856">
    <property type="term" value="C:cytoskeleton"/>
    <property type="evidence" value="ECO:0007669"/>
    <property type="project" value="UniProtKB-ARBA"/>
</dbReference>
<proteinExistence type="predicted"/>
<reference evidence="4" key="1">
    <citation type="submission" date="2025-08" db="UniProtKB">
        <authorList>
            <consortium name="Ensembl"/>
        </authorList>
    </citation>
    <scope>IDENTIFICATION</scope>
</reference>
<dbReference type="Ensembl" id="ENSABRT00000007501.1">
    <property type="protein sequence ID" value="ENSABRP00000005204.1"/>
    <property type="gene ID" value="ENSABRG00000004827.1"/>
</dbReference>
<evidence type="ECO:0000256" key="1">
    <source>
        <dbReference type="ARBA" id="ARBA00023054"/>
    </source>
</evidence>
<feature type="domain" description="DUF4200" evidence="3">
    <location>
        <begin position="42"/>
        <end position="159"/>
    </location>
</feature>
<feature type="coiled-coil region" evidence="2">
    <location>
        <begin position="39"/>
        <end position="69"/>
    </location>
</feature>
<dbReference type="Pfam" id="PF13863">
    <property type="entry name" value="DUF4200"/>
    <property type="match status" value="1"/>
</dbReference>
<feature type="coiled-coil region" evidence="2">
    <location>
        <begin position="116"/>
        <end position="143"/>
    </location>
</feature>
<name>A0A8B9BJD4_9AVES</name>
<accession>A0A8B9BJD4</accession>
<keyword evidence="5" id="KW-1185">Reference proteome</keyword>
<evidence type="ECO:0000313" key="5">
    <source>
        <dbReference type="Proteomes" id="UP000694426"/>
    </source>
</evidence>
<organism evidence="4 5">
    <name type="scientific">Anser brachyrhynchus</name>
    <name type="common">Pink-footed goose</name>
    <dbReference type="NCBI Taxonomy" id="132585"/>
    <lineage>
        <taxon>Eukaryota</taxon>
        <taxon>Metazoa</taxon>
        <taxon>Chordata</taxon>
        <taxon>Craniata</taxon>
        <taxon>Vertebrata</taxon>
        <taxon>Euteleostomi</taxon>
        <taxon>Archelosauria</taxon>
        <taxon>Archosauria</taxon>
        <taxon>Dinosauria</taxon>
        <taxon>Saurischia</taxon>
        <taxon>Theropoda</taxon>
        <taxon>Coelurosauria</taxon>
        <taxon>Aves</taxon>
        <taxon>Neognathae</taxon>
        <taxon>Galloanserae</taxon>
        <taxon>Anseriformes</taxon>
        <taxon>Anatidae</taxon>
        <taxon>Anserinae</taxon>
        <taxon>Anser</taxon>
    </lineage>
</organism>
<sequence length="321" mass="38110">MAARGSEDLPAYFSVQYKQHLLTLLKKLRLTEEDSLSPFICLQEKKKQAQQMQKTLEEKEEAFRERMEAVACRWRDLQIKEAQLKAYMKKSGKVLQENDKLRIQALKKASREREMKMQKQSELLRAKKELEALKNKHQKLSDRVQKYSIFSKYLEDVVKASHFEEIQTVIWRYKTLVRMHKDLLQAERGRREASEQAKELLAQYTEEKDEEILQYNNELAQLKLRFDEAHSDVLTWESRWAHIQNIATQRTLELGTIRMAILNLFQCISKQMKRSLNVPVDDNHMQLDMVQQFIQDLTDISMEVKRKDIQKHQQAAKATEL</sequence>
<keyword evidence="1 2" id="KW-0175">Coiled coil</keyword>